<proteinExistence type="predicted"/>
<organism evidence="1 2">
    <name type="scientific">Prunus dulcis</name>
    <name type="common">Almond</name>
    <name type="synonym">Amygdalus dulcis</name>
    <dbReference type="NCBI Taxonomy" id="3755"/>
    <lineage>
        <taxon>Eukaryota</taxon>
        <taxon>Viridiplantae</taxon>
        <taxon>Streptophyta</taxon>
        <taxon>Embryophyta</taxon>
        <taxon>Tracheophyta</taxon>
        <taxon>Spermatophyta</taxon>
        <taxon>Magnoliopsida</taxon>
        <taxon>eudicotyledons</taxon>
        <taxon>Gunneridae</taxon>
        <taxon>Pentapetalae</taxon>
        <taxon>rosids</taxon>
        <taxon>fabids</taxon>
        <taxon>Rosales</taxon>
        <taxon>Rosaceae</taxon>
        <taxon>Amygdaloideae</taxon>
        <taxon>Amygdaleae</taxon>
        <taxon>Prunus</taxon>
    </lineage>
</organism>
<protein>
    <submittedName>
        <fullName evidence="1">Uncharacterized protein</fullName>
    </submittedName>
</protein>
<sequence>MASFLIYSSFANGKPTSNALYSASLFEVGKPSVIGCPNTVPSRVTMTTPAPAPFWFDALSTHSCHMSLGWSGSAEVLSALGLSLFLLTSFSS</sequence>
<dbReference type="AlphaFoldDB" id="A0AAD4WA91"/>
<gene>
    <name evidence="1" type="ORF">L3X38_018141</name>
</gene>
<comment type="caution">
    <text evidence="1">The sequence shown here is derived from an EMBL/GenBank/DDBJ whole genome shotgun (WGS) entry which is preliminary data.</text>
</comment>
<accession>A0AAD4WA91</accession>
<dbReference type="EMBL" id="JAJFAZ020000003">
    <property type="protein sequence ID" value="KAI5338869.1"/>
    <property type="molecule type" value="Genomic_DNA"/>
</dbReference>
<name>A0AAD4WA91_PRUDU</name>
<reference evidence="1 2" key="1">
    <citation type="journal article" date="2022" name="G3 (Bethesda)">
        <title>Whole-genome sequence and methylome profiling of the almond [Prunus dulcis (Mill.) D.A. Webb] cultivar 'Nonpareil'.</title>
        <authorList>
            <person name="D'Amico-Willman K.M."/>
            <person name="Ouma W.Z."/>
            <person name="Meulia T."/>
            <person name="Sideli G.M."/>
            <person name="Gradziel T.M."/>
            <person name="Fresnedo-Ramirez J."/>
        </authorList>
    </citation>
    <scope>NUCLEOTIDE SEQUENCE [LARGE SCALE GENOMIC DNA]</scope>
    <source>
        <strain evidence="1">Clone GOH B32 T37-40</strain>
    </source>
</reference>
<keyword evidence="2" id="KW-1185">Reference proteome</keyword>
<evidence type="ECO:0000313" key="2">
    <source>
        <dbReference type="Proteomes" id="UP001054821"/>
    </source>
</evidence>
<evidence type="ECO:0000313" key="1">
    <source>
        <dbReference type="EMBL" id="KAI5338869.1"/>
    </source>
</evidence>
<dbReference type="Proteomes" id="UP001054821">
    <property type="component" value="Chromosome 3"/>
</dbReference>